<dbReference type="Proteomes" id="UP000008138">
    <property type="component" value="Chromosome"/>
</dbReference>
<reference key="2">
    <citation type="submission" date="2011-03" db="EMBL/GenBank/DDBJ databases">
        <title>Complete genome sequence of the thermoacidophilic crenarchaeon Thermoproteus uzoniensis 768-20.</title>
        <authorList>
            <person name="Mardanov A.V."/>
            <person name="Gumerov V.M."/>
            <person name="Beletsky A.V."/>
            <person name="Prokofeva M.I."/>
            <person name="Bonch-Osmolovskaya E.A."/>
            <person name="Ravin N.V."/>
            <person name="Skryabin K.G."/>
        </authorList>
    </citation>
    <scope>NUCLEOTIDE SEQUENCE</scope>
    <source>
        <strain>768-20</strain>
    </source>
</reference>
<accession>F2L5V6</accession>
<dbReference type="eggNOG" id="arCOG03763">
    <property type="taxonomic scope" value="Archaea"/>
</dbReference>
<evidence type="ECO:0000313" key="1">
    <source>
        <dbReference type="EMBL" id="AEA12401.1"/>
    </source>
</evidence>
<dbReference type="GeneID" id="10360450"/>
<protein>
    <submittedName>
        <fullName evidence="1">Uncharacterized protein</fullName>
    </submittedName>
</protein>
<organism evidence="1 2">
    <name type="scientific">Thermoproteus uzoniensis (strain 768-20)</name>
    <dbReference type="NCBI Taxonomy" id="999630"/>
    <lineage>
        <taxon>Archaea</taxon>
        <taxon>Thermoproteota</taxon>
        <taxon>Thermoprotei</taxon>
        <taxon>Thermoproteales</taxon>
        <taxon>Thermoproteaceae</taxon>
        <taxon>Thermoproteus</taxon>
    </lineage>
</organism>
<evidence type="ECO:0000313" key="2">
    <source>
        <dbReference type="Proteomes" id="UP000008138"/>
    </source>
</evidence>
<proteinExistence type="predicted"/>
<reference evidence="1 2" key="1">
    <citation type="journal article" date="2011" name="J. Bacteriol.">
        <title>Complete genome sequence of the thermoacidophilic crenarchaeon Thermoproteus uzoniensis 768-20.</title>
        <authorList>
            <person name="Mardanov A.V."/>
            <person name="Gumerov V.M."/>
            <person name="Beletsky A.V."/>
            <person name="Prokofeva M.I."/>
            <person name="Bonch-Osmolovskaya E.A."/>
            <person name="Ravin N.V."/>
            <person name="Skryabin K.G."/>
        </authorList>
    </citation>
    <scope>NUCLEOTIDE SEQUENCE [LARGE SCALE GENOMIC DNA]</scope>
    <source>
        <strain evidence="1 2">768-20</strain>
    </source>
</reference>
<dbReference type="EMBL" id="CP002590">
    <property type="protein sequence ID" value="AEA12401.1"/>
    <property type="molecule type" value="Genomic_DNA"/>
</dbReference>
<dbReference type="KEGG" id="tuz:TUZN_0917"/>
<dbReference type="AlphaFoldDB" id="F2L5V6"/>
<sequence>MSFQERVRKEAATAQPVANCEVNDFDAFSSLVPPALQNAVLDALRAGSIPPELQPLLRRLREAGILVCT</sequence>
<dbReference type="RefSeq" id="WP_013679737.1">
    <property type="nucleotide sequence ID" value="NC_015315.1"/>
</dbReference>
<keyword evidence="2" id="KW-1185">Reference proteome</keyword>
<name>F2L5V6_THEU7</name>
<gene>
    <name evidence="1" type="ordered locus">TUZN_0917</name>
</gene>
<dbReference type="HOGENOM" id="CLU_2766322_0_0_2"/>
<dbReference type="OrthoDB" id="26755at2157"/>
<dbReference type="STRING" id="999630.TUZN_0917"/>